<dbReference type="AlphaFoldDB" id="A0A2N3V505"/>
<dbReference type="Proteomes" id="UP000233766">
    <property type="component" value="Unassembled WGS sequence"/>
</dbReference>
<protein>
    <recommendedName>
        <fullName evidence="1">DUF5753 domain-containing protein</fullName>
    </recommendedName>
</protein>
<gene>
    <name evidence="2" type="ORF">ATK86_7109</name>
</gene>
<comment type="caution">
    <text evidence="2">The sequence shown here is derived from an EMBL/GenBank/DDBJ whole genome shotgun (WGS) entry which is preliminary data.</text>
</comment>
<name>A0A2N3V505_9NOCA</name>
<reference evidence="2 3" key="1">
    <citation type="submission" date="2017-12" db="EMBL/GenBank/DDBJ databases">
        <title>Sequencing the genomes of 1000 Actinobacteria strains.</title>
        <authorList>
            <person name="Klenk H.-P."/>
        </authorList>
    </citation>
    <scope>NUCLEOTIDE SEQUENCE [LARGE SCALE GENOMIC DNA]</scope>
    <source>
        <strain evidence="2 3">DSM 44489</strain>
    </source>
</reference>
<sequence>MATTSWYDVTDGGLETLQRSLIPLESDTKNQRSYNPMIIPGLLQTHDYAQAILTKCSAVLEFPDDSEATAIARMERQNVLDQPGHEFHMLIGEAALRLTVGSSEVMAAQIRQLADVLTAREHVRIGIIPLNAEFVAPAINFVLNDTTSADSEAITGPIENTESAEIELVERTFNLLATTAVYGEEAHAILTRALASHTESGI</sequence>
<dbReference type="Pfam" id="PF19054">
    <property type="entry name" value="DUF5753"/>
    <property type="match status" value="1"/>
</dbReference>
<keyword evidence="3" id="KW-1185">Reference proteome</keyword>
<organism evidence="2 3">
    <name type="scientific">Nocardia fluminea</name>
    <dbReference type="NCBI Taxonomy" id="134984"/>
    <lineage>
        <taxon>Bacteria</taxon>
        <taxon>Bacillati</taxon>
        <taxon>Actinomycetota</taxon>
        <taxon>Actinomycetes</taxon>
        <taxon>Mycobacteriales</taxon>
        <taxon>Nocardiaceae</taxon>
        <taxon>Nocardia</taxon>
    </lineage>
</organism>
<evidence type="ECO:0000313" key="3">
    <source>
        <dbReference type="Proteomes" id="UP000233766"/>
    </source>
</evidence>
<dbReference type="EMBL" id="PJMW01000003">
    <property type="protein sequence ID" value="PKV76708.1"/>
    <property type="molecule type" value="Genomic_DNA"/>
</dbReference>
<accession>A0A2N3V505</accession>
<dbReference type="RefSeq" id="WP_101468883.1">
    <property type="nucleotide sequence ID" value="NZ_PJMW01000003.1"/>
</dbReference>
<evidence type="ECO:0000259" key="1">
    <source>
        <dbReference type="Pfam" id="PF19054"/>
    </source>
</evidence>
<evidence type="ECO:0000313" key="2">
    <source>
        <dbReference type="EMBL" id="PKV76708.1"/>
    </source>
</evidence>
<feature type="domain" description="DUF5753" evidence="1">
    <location>
        <begin position="19"/>
        <end position="192"/>
    </location>
</feature>
<dbReference type="OrthoDB" id="4534176at2"/>
<proteinExistence type="predicted"/>
<dbReference type="InterPro" id="IPR043917">
    <property type="entry name" value="DUF5753"/>
</dbReference>